<dbReference type="EMBL" id="FOGG01000051">
    <property type="protein sequence ID" value="SES26075.1"/>
    <property type="molecule type" value="Genomic_DNA"/>
</dbReference>
<proteinExistence type="predicted"/>
<organism evidence="1 2">
    <name type="scientific">Pedobacter rhizosphaerae</name>
    <dbReference type="NCBI Taxonomy" id="390241"/>
    <lineage>
        <taxon>Bacteria</taxon>
        <taxon>Pseudomonadati</taxon>
        <taxon>Bacteroidota</taxon>
        <taxon>Sphingobacteriia</taxon>
        <taxon>Sphingobacteriales</taxon>
        <taxon>Sphingobacteriaceae</taxon>
        <taxon>Pedobacter</taxon>
    </lineage>
</organism>
<reference evidence="1 2" key="1">
    <citation type="submission" date="2016-10" db="EMBL/GenBank/DDBJ databases">
        <authorList>
            <person name="de Groot N.N."/>
        </authorList>
    </citation>
    <scope>NUCLEOTIDE SEQUENCE [LARGE SCALE GENOMIC DNA]</scope>
    <source>
        <strain evidence="1 2">DSM 18610</strain>
    </source>
</reference>
<keyword evidence="2" id="KW-1185">Reference proteome</keyword>
<accession>A0A1H9VWN7</accession>
<evidence type="ECO:0000313" key="1">
    <source>
        <dbReference type="EMBL" id="SES26075.1"/>
    </source>
</evidence>
<gene>
    <name evidence="1" type="ORF">SAMN04488023_15114</name>
</gene>
<dbReference type="AlphaFoldDB" id="A0A1H9VWN7"/>
<protein>
    <recommendedName>
        <fullName evidence="3">Glycosyl transferase</fullName>
    </recommendedName>
</protein>
<sequence>MKILYAIQGTGNGHISRAREIIPLLQQYGELDILVSGTQADVKLSQPVKYQLHGFSFIFGKKGGVHHFKTWMNMNLFRFRKDMKQLPLKDYDLIVNDFEPVSAWACKLQGIESVSLSHQAAFKSKKVPRPRTLDWGKIILSHYAPTTHHIGFHFDRYDSFIHTPVIRSEIRQFKNENLGHYTVYLPAIDDKRLVKLLVQIPQVQWQVFSKHSKVAYQEGNVWVEPVNNEKFNKSLATCEGLFTGGGFEGPAEALYLKKKLLVAPMRFQFEQQCNAYALKQFGLPVIWGSNRNWLPVLKEWVANPQKHQFDFPDETAKIIDDMVKRYGKRVPSI</sequence>
<evidence type="ECO:0000313" key="2">
    <source>
        <dbReference type="Proteomes" id="UP000199572"/>
    </source>
</evidence>
<dbReference type="STRING" id="390241.SAMN04488023_15114"/>
<dbReference type="RefSeq" id="WP_090889393.1">
    <property type="nucleotide sequence ID" value="NZ_FOGG01000051.1"/>
</dbReference>
<dbReference type="OrthoDB" id="9793805at2"/>
<evidence type="ECO:0008006" key="3">
    <source>
        <dbReference type="Google" id="ProtNLM"/>
    </source>
</evidence>
<dbReference type="Pfam" id="PF13528">
    <property type="entry name" value="Glyco_trans_1_3"/>
    <property type="match status" value="1"/>
</dbReference>
<dbReference type="Proteomes" id="UP000199572">
    <property type="component" value="Unassembled WGS sequence"/>
</dbReference>
<name>A0A1H9VWN7_9SPHI</name>